<sequence length="78" mass="8465">MSFWSFINTGVNGTEDRLHIKFIYGNAILSTVLSSVVAGITGWITEGSVVFIALSAFAAIAAVYLISYIVFTEISRSR</sequence>
<keyword evidence="1" id="KW-0812">Transmembrane</keyword>
<comment type="caution">
    <text evidence="2">The sequence shown here is derived from an EMBL/GenBank/DDBJ whole genome shotgun (WGS) entry which is preliminary data.</text>
</comment>
<gene>
    <name evidence="2" type="ORF">CVA01_21370</name>
</gene>
<feature type="transmembrane region" description="Helical" evidence="1">
    <location>
        <begin position="22"/>
        <end position="44"/>
    </location>
</feature>
<keyword evidence="1" id="KW-0472">Membrane</keyword>
<dbReference type="Proteomes" id="UP000319986">
    <property type="component" value="Unassembled WGS sequence"/>
</dbReference>
<dbReference type="AlphaFoldDB" id="A0A4Y4C6Q0"/>
<dbReference type="EMBL" id="BJNT01000016">
    <property type="protein sequence ID" value="GEC86823.1"/>
    <property type="molecule type" value="Genomic_DNA"/>
</dbReference>
<name>A0A4Y4C6Q0_9CORY</name>
<protein>
    <submittedName>
        <fullName evidence="2">Uncharacterized protein</fullName>
    </submittedName>
</protein>
<proteinExistence type="predicted"/>
<evidence type="ECO:0000313" key="3">
    <source>
        <dbReference type="Proteomes" id="UP000319986"/>
    </source>
</evidence>
<evidence type="ECO:0000256" key="1">
    <source>
        <dbReference type="SAM" id="Phobius"/>
    </source>
</evidence>
<feature type="transmembrane region" description="Helical" evidence="1">
    <location>
        <begin position="50"/>
        <end position="71"/>
    </location>
</feature>
<organism evidence="2 3">
    <name type="scientific">Corynebacterium variabile</name>
    <dbReference type="NCBI Taxonomy" id="1727"/>
    <lineage>
        <taxon>Bacteria</taxon>
        <taxon>Bacillati</taxon>
        <taxon>Actinomycetota</taxon>
        <taxon>Actinomycetes</taxon>
        <taxon>Mycobacteriales</taxon>
        <taxon>Corynebacteriaceae</taxon>
        <taxon>Corynebacterium</taxon>
    </lineage>
</organism>
<accession>A0A4Y4C6Q0</accession>
<keyword evidence="1" id="KW-1133">Transmembrane helix</keyword>
<reference evidence="2 3" key="1">
    <citation type="submission" date="2019-06" db="EMBL/GenBank/DDBJ databases">
        <title>Whole genome shotgun sequence of Corynebacterium variabile NBRC 15286.</title>
        <authorList>
            <person name="Hosoyama A."/>
            <person name="Uohara A."/>
            <person name="Ohji S."/>
            <person name="Ichikawa N."/>
        </authorList>
    </citation>
    <scope>NUCLEOTIDE SEQUENCE [LARGE SCALE GENOMIC DNA]</scope>
    <source>
        <strain evidence="2 3">NBRC 15286</strain>
    </source>
</reference>
<evidence type="ECO:0000313" key="2">
    <source>
        <dbReference type="EMBL" id="GEC86823.1"/>
    </source>
</evidence>